<reference evidence="4" key="1">
    <citation type="submission" date="2021-07" db="EMBL/GenBank/DDBJ databases">
        <authorList>
            <person name="Fernandez M."/>
            <person name="Pereira P."/>
            <person name="Torres Tejerizo G.A."/>
            <person name="Gonzalez P."/>
            <person name="Agostini E."/>
        </authorList>
    </citation>
    <scope>NUCLEOTIDE SEQUENCE</scope>
    <source>
        <strain evidence="4">SFC 500-1A</strain>
    </source>
</reference>
<dbReference type="SUPFAM" id="SSF51215">
    <property type="entry name" value="Regulatory protein AraC"/>
    <property type="match status" value="1"/>
</dbReference>
<keyword evidence="3" id="KW-0804">Transcription</keyword>
<sequence>MPASNHQDWIRTASETDRFERIEAFFNDHAYEPHRHDTYAIGRTLSGVQSFHYQGVMQHSQQGMTMVLHPDEKHDGESGTQDGFRYRMVYIEPAKIQSILKGKPLPFIEHGISTDPRLFKATNTFLQSIENHMEVLEEEDALYDLAMALNEISVQPLSQRLSFDYRAAEQAREFIHAVSERNISLDDLEKNIGRDRWSLSRDFRLLFGTSPHRYLTMRRLEKVKINLIKGASLVAAATDAGFYDQSHMTRHFKQAFGLSPAHWKKINHLS</sequence>
<dbReference type="RefSeq" id="WP_004724368.1">
    <property type="nucleotide sequence ID" value="NZ_BBRY01000020.1"/>
</dbReference>
<dbReference type="SUPFAM" id="SSF46689">
    <property type="entry name" value="Homeodomain-like"/>
    <property type="match status" value="2"/>
</dbReference>
<protein>
    <submittedName>
        <fullName evidence="4">AraC family transcriptional regulator</fullName>
    </submittedName>
</protein>
<name>A0A6A1RKX9_ACIGI</name>
<accession>A0A6A1RKX9</accession>
<evidence type="ECO:0000313" key="5">
    <source>
        <dbReference type="Proteomes" id="UP000887320"/>
    </source>
</evidence>
<dbReference type="PANTHER" id="PTHR46796">
    <property type="entry name" value="HTH-TYPE TRANSCRIPTIONAL ACTIVATOR RHAS-RELATED"/>
    <property type="match status" value="1"/>
</dbReference>
<evidence type="ECO:0000313" key="4">
    <source>
        <dbReference type="EMBL" id="MCF0265867.1"/>
    </source>
</evidence>
<gene>
    <name evidence="4" type="ORF">KW868_15585</name>
</gene>
<proteinExistence type="predicted"/>
<dbReference type="Gene3D" id="1.10.10.60">
    <property type="entry name" value="Homeodomain-like"/>
    <property type="match status" value="1"/>
</dbReference>
<evidence type="ECO:0000256" key="3">
    <source>
        <dbReference type="ARBA" id="ARBA00023163"/>
    </source>
</evidence>
<dbReference type="InterPro" id="IPR003313">
    <property type="entry name" value="AraC-bd"/>
</dbReference>
<keyword evidence="1" id="KW-0805">Transcription regulation</keyword>
<dbReference type="EMBL" id="JAHWXT010000005">
    <property type="protein sequence ID" value="MCF0265867.1"/>
    <property type="molecule type" value="Genomic_DNA"/>
</dbReference>
<dbReference type="AlphaFoldDB" id="A0A6A1RKX9"/>
<evidence type="ECO:0000256" key="1">
    <source>
        <dbReference type="ARBA" id="ARBA00023015"/>
    </source>
</evidence>
<dbReference type="InterPro" id="IPR018060">
    <property type="entry name" value="HTH_AraC"/>
</dbReference>
<dbReference type="PANTHER" id="PTHR46796:SF2">
    <property type="entry name" value="TRANSCRIPTIONAL REGULATORY PROTEIN"/>
    <property type="match status" value="1"/>
</dbReference>
<dbReference type="Pfam" id="PF02311">
    <property type="entry name" value="AraC_binding"/>
    <property type="match status" value="1"/>
</dbReference>
<dbReference type="InterPro" id="IPR037923">
    <property type="entry name" value="HTH-like"/>
</dbReference>
<dbReference type="Pfam" id="PF12833">
    <property type="entry name" value="HTH_18"/>
    <property type="match status" value="1"/>
</dbReference>
<dbReference type="Proteomes" id="UP000887320">
    <property type="component" value="Unassembled WGS sequence"/>
</dbReference>
<dbReference type="PROSITE" id="PS01124">
    <property type="entry name" value="HTH_ARAC_FAMILY_2"/>
    <property type="match status" value="1"/>
</dbReference>
<evidence type="ECO:0000256" key="2">
    <source>
        <dbReference type="ARBA" id="ARBA00023125"/>
    </source>
</evidence>
<organism evidence="4 5">
    <name type="scientific">Acinetobacter guillouiae</name>
    <name type="common">Acinetobacter genomosp. 11</name>
    <dbReference type="NCBI Taxonomy" id="106649"/>
    <lineage>
        <taxon>Bacteria</taxon>
        <taxon>Pseudomonadati</taxon>
        <taxon>Pseudomonadota</taxon>
        <taxon>Gammaproteobacteria</taxon>
        <taxon>Moraxellales</taxon>
        <taxon>Moraxellaceae</taxon>
        <taxon>Acinetobacter</taxon>
    </lineage>
</organism>
<comment type="caution">
    <text evidence="4">The sequence shown here is derived from an EMBL/GenBank/DDBJ whole genome shotgun (WGS) entry which is preliminary data.</text>
</comment>
<dbReference type="GO" id="GO:0043565">
    <property type="term" value="F:sequence-specific DNA binding"/>
    <property type="evidence" value="ECO:0007669"/>
    <property type="project" value="InterPro"/>
</dbReference>
<keyword evidence="2" id="KW-0238">DNA-binding</keyword>
<dbReference type="InterPro" id="IPR050204">
    <property type="entry name" value="AraC_XylS_family_regulators"/>
</dbReference>
<dbReference type="GO" id="GO:0003700">
    <property type="term" value="F:DNA-binding transcription factor activity"/>
    <property type="evidence" value="ECO:0007669"/>
    <property type="project" value="InterPro"/>
</dbReference>
<dbReference type="InterPro" id="IPR009057">
    <property type="entry name" value="Homeodomain-like_sf"/>
</dbReference>
<dbReference type="SMART" id="SM00342">
    <property type="entry name" value="HTH_ARAC"/>
    <property type="match status" value="1"/>
</dbReference>